<evidence type="ECO:0000313" key="1">
    <source>
        <dbReference type="EMBL" id="VEB42575.1"/>
    </source>
</evidence>
<evidence type="ECO:0008006" key="3">
    <source>
        <dbReference type="Google" id="ProtNLM"/>
    </source>
</evidence>
<dbReference type="InterPro" id="IPR051207">
    <property type="entry name" value="ComplexI_NDUFA9_subunit"/>
</dbReference>
<dbReference type="PANTHER" id="PTHR12126:SF11">
    <property type="entry name" value="NADH DEHYDROGENASE [UBIQUINONE] 1 ALPHA SUBCOMPLEX SUBUNIT 9, MITOCHONDRIAL"/>
    <property type="match status" value="1"/>
</dbReference>
<dbReference type="PANTHER" id="PTHR12126">
    <property type="entry name" value="NADH-UBIQUINONE OXIDOREDUCTASE 39 KDA SUBUNIT-RELATED"/>
    <property type="match status" value="1"/>
</dbReference>
<dbReference type="InterPro" id="IPR036291">
    <property type="entry name" value="NAD(P)-bd_dom_sf"/>
</dbReference>
<accession>A0A447TCE3</accession>
<gene>
    <name evidence="1" type="ORF">NCTC9695_03025</name>
</gene>
<dbReference type="GO" id="GO:0044877">
    <property type="term" value="F:protein-containing complex binding"/>
    <property type="evidence" value="ECO:0007669"/>
    <property type="project" value="TreeGrafter"/>
</dbReference>
<dbReference type="EMBL" id="LR134182">
    <property type="protein sequence ID" value="VEB42575.1"/>
    <property type="molecule type" value="Genomic_DNA"/>
</dbReference>
<proteinExistence type="predicted"/>
<dbReference type="Proteomes" id="UP000275777">
    <property type="component" value="Chromosome"/>
</dbReference>
<reference evidence="1 2" key="1">
    <citation type="submission" date="2018-12" db="EMBL/GenBank/DDBJ databases">
        <authorList>
            <consortium name="Pathogen Informatics"/>
        </authorList>
    </citation>
    <scope>NUCLEOTIDE SEQUENCE [LARGE SCALE GENOMIC DNA]</scope>
    <source>
        <strain evidence="1 2">NCTC9695</strain>
    </source>
</reference>
<organism evidence="1 2">
    <name type="scientific">Chromobacterium violaceum</name>
    <dbReference type="NCBI Taxonomy" id="536"/>
    <lineage>
        <taxon>Bacteria</taxon>
        <taxon>Pseudomonadati</taxon>
        <taxon>Pseudomonadota</taxon>
        <taxon>Betaproteobacteria</taxon>
        <taxon>Neisseriales</taxon>
        <taxon>Chromobacteriaceae</taxon>
        <taxon>Chromobacterium</taxon>
    </lineage>
</organism>
<protein>
    <recommendedName>
        <fullName evidence="3">NAD-dependent epimerase/dehydratase domain-containing protein</fullName>
    </recommendedName>
</protein>
<evidence type="ECO:0000313" key="2">
    <source>
        <dbReference type="Proteomes" id="UP000275777"/>
    </source>
</evidence>
<dbReference type="SUPFAM" id="SSF51735">
    <property type="entry name" value="NAD(P)-binding Rossmann-fold domains"/>
    <property type="match status" value="1"/>
</dbReference>
<dbReference type="Gene3D" id="3.40.50.720">
    <property type="entry name" value="NAD(P)-binding Rossmann-like Domain"/>
    <property type="match status" value="2"/>
</dbReference>
<sequence length="177" mass="18812">MKILLLGGNGFIGRRLAARLIEAGHELSARPAPNWIWRVRIRTGRLGWMEWMPSPIWPARSDRASRRVRSHSPCRPIAPGCIGEGAWRPALGAVVGLGAAAHAGARFLSSKGRGDAALLDCGIEAVVARPSLIYGADGASSRLLLRLARLPFWLLPEGGGQRIQPVAAADVAEGCSA</sequence>
<name>A0A447TCE3_CHRVL</name>
<dbReference type="AlphaFoldDB" id="A0A447TCE3"/>